<keyword evidence="2" id="KW-1185">Reference proteome</keyword>
<evidence type="ECO:0000313" key="2">
    <source>
        <dbReference type="Proteomes" id="UP000735302"/>
    </source>
</evidence>
<protein>
    <submittedName>
        <fullName evidence="1">Uncharacterized protein</fullName>
    </submittedName>
</protein>
<dbReference type="AlphaFoldDB" id="A0AAV4DE66"/>
<comment type="caution">
    <text evidence="1">The sequence shown here is derived from an EMBL/GenBank/DDBJ whole genome shotgun (WGS) entry which is preliminary data.</text>
</comment>
<reference evidence="1 2" key="1">
    <citation type="journal article" date="2021" name="Elife">
        <title>Chloroplast acquisition without the gene transfer in kleptoplastic sea slugs, Plakobranchus ocellatus.</title>
        <authorList>
            <person name="Maeda T."/>
            <person name="Takahashi S."/>
            <person name="Yoshida T."/>
            <person name="Shimamura S."/>
            <person name="Takaki Y."/>
            <person name="Nagai Y."/>
            <person name="Toyoda A."/>
            <person name="Suzuki Y."/>
            <person name="Arimoto A."/>
            <person name="Ishii H."/>
            <person name="Satoh N."/>
            <person name="Nishiyama T."/>
            <person name="Hasebe M."/>
            <person name="Maruyama T."/>
            <person name="Minagawa J."/>
            <person name="Obokata J."/>
            <person name="Shigenobu S."/>
        </authorList>
    </citation>
    <scope>NUCLEOTIDE SEQUENCE [LARGE SCALE GENOMIC DNA]</scope>
</reference>
<proteinExistence type="predicted"/>
<organism evidence="1 2">
    <name type="scientific">Plakobranchus ocellatus</name>
    <dbReference type="NCBI Taxonomy" id="259542"/>
    <lineage>
        <taxon>Eukaryota</taxon>
        <taxon>Metazoa</taxon>
        <taxon>Spiralia</taxon>
        <taxon>Lophotrochozoa</taxon>
        <taxon>Mollusca</taxon>
        <taxon>Gastropoda</taxon>
        <taxon>Heterobranchia</taxon>
        <taxon>Euthyneura</taxon>
        <taxon>Panpulmonata</taxon>
        <taxon>Sacoglossa</taxon>
        <taxon>Placobranchoidea</taxon>
        <taxon>Plakobranchidae</taxon>
        <taxon>Plakobranchus</taxon>
    </lineage>
</organism>
<name>A0AAV4DE66_9GAST</name>
<sequence>MGSSLRQKDLCNSEGTFTNHWVIFIFFGSGVSWDVGGTVDSESALRSAGSLLILLRVRAPPPAPWPDGESNSLGSSCCGLAICKNQNPTARFPC</sequence>
<gene>
    <name evidence="1" type="ORF">PoB_006873000</name>
</gene>
<evidence type="ECO:0000313" key="1">
    <source>
        <dbReference type="EMBL" id="GFO42225.1"/>
    </source>
</evidence>
<dbReference type="EMBL" id="BLXT01007768">
    <property type="protein sequence ID" value="GFO42225.1"/>
    <property type="molecule type" value="Genomic_DNA"/>
</dbReference>
<accession>A0AAV4DE66</accession>
<dbReference type="Proteomes" id="UP000735302">
    <property type="component" value="Unassembled WGS sequence"/>
</dbReference>